<dbReference type="PANTHER" id="PTHR27002">
    <property type="entry name" value="RECEPTOR-LIKE SERINE/THREONINE-PROTEIN KINASE SD1-8"/>
    <property type="match status" value="1"/>
</dbReference>
<protein>
    <submittedName>
        <fullName evidence="9">Uncharacterized protein</fullName>
    </submittedName>
</protein>
<dbReference type="EMBL" id="JAYMYS010000003">
    <property type="protein sequence ID" value="KAK7401326.1"/>
    <property type="molecule type" value="Genomic_DNA"/>
</dbReference>
<dbReference type="InterPro" id="IPR001245">
    <property type="entry name" value="Ser-Thr/Tyr_kinase_cat_dom"/>
</dbReference>
<dbReference type="PANTHER" id="PTHR27002:SF1090">
    <property type="entry name" value="S-LOCUS LECTIN KINASE FAMILY PROTEIN"/>
    <property type="match status" value="1"/>
</dbReference>
<proteinExistence type="predicted"/>
<evidence type="ECO:0000256" key="4">
    <source>
        <dbReference type="ARBA" id="ARBA00022777"/>
    </source>
</evidence>
<evidence type="ECO:0000256" key="6">
    <source>
        <dbReference type="SAM" id="SignalP"/>
    </source>
</evidence>
<evidence type="ECO:0000256" key="1">
    <source>
        <dbReference type="ARBA" id="ARBA00022527"/>
    </source>
</evidence>
<dbReference type="GO" id="GO:0005524">
    <property type="term" value="F:ATP binding"/>
    <property type="evidence" value="ECO:0007669"/>
    <property type="project" value="UniProtKB-KW"/>
</dbReference>
<feature type="domain" description="S-locus receptor kinase C-terminal" evidence="8">
    <location>
        <begin position="155"/>
        <end position="194"/>
    </location>
</feature>
<dbReference type="Gene3D" id="1.10.510.10">
    <property type="entry name" value="Transferase(Phosphotransferase) domain 1"/>
    <property type="match status" value="1"/>
</dbReference>
<evidence type="ECO:0000313" key="10">
    <source>
        <dbReference type="Proteomes" id="UP001386955"/>
    </source>
</evidence>
<dbReference type="GO" id="GO:0004674">
    <property type="term" value="F:protein serine/threonine kinase activity"/>
    <property type="evidence" value="ECO:0007669"/>
    <property type="project" value="UniProtKB-KW"/>
</dbReference>
<dbReference type="GO" id="GO:0005886">
    <property type="term" value="C:plasma membrane"/>
    <property type="evidence" value="ECO:0007669"/>
    <property type="project" value="TreeGrafter"/>
</dbReference>
<evidence type="ECO:0000256" key="5">
    <source>
        <dbReference type="ARBA" id="ARBA00022840"/>
    </source>
</evidence>
<feature type="domain" description="Serine-threonine/tyrosine-protein kinase catalytic" evidence="7">
    <location>
        <begin position="38"/>
        <end position="145"/>
    </location>
</feature>
<dbReference type="InterPro" id="IPR021820">
    <property type="entry name" value="S-locus_recpt_kinase_C"/>
</dbReference>
<keyword evidence="3" id="KW-0547">Nucleotide-binding</keyword>
<evidence type="ECO:0000259" key="7">
    <source>
        <dbReference type="Pfam" id="PF07714"/>
    </source>
</evidence>
<accession>A0AAN9SPD0</accession>
<evidence type="ECO:0000259" key="8">
    <source>
        <dbReference type="Pfam" id="PF11883"/>
    </source>
</evidence>
<feature type="chain" id="PRO_5043042016" evidence="6">
    <location>
        <begin position="24"/>
        <end position="194"/>
    </location>
</feature>
<keyword evidence="5" id="KW-0067">ATP-binding</keyword>
<dbReference type="Pfam" id="PF07714">
    <property type="entry name" value="PK_Tyr_Ser-Thr"/>
    <property type="match status" value="1"/>
</dbReference>
<sequence length="194" mass="21694">MESQKMLILVLYTTLLCFLPTFSKSDTTSTTPNHLILFCSGYMPPEYAVHGSFSTKSDVFGYGVIVLEIISGRKNRGFHDPHNHLLNLLGHAWRLWIEERSLEFIDDLLDDTTNTSSEILRCINIGLLCVQQNPEDRPNMSSVVLMLNGGKLVSKPNQPGFYTGKANTTETGSSSKQEEVCSINEISISFMQAR</sequence>
<gene>
    <name evidence="9" type="ORF">VNO78_12717</name>
</gene>
<comment type="caution">
    <text evidence="9">The sequence shown here is derived from an EMBL/GenBank/DDBJ whole genome shotgun (WGS) entry which is preliminary data.</text>
</comment>
<feature type="signal peptide" evidence="6">
    <location>
        <begin position="1"/>
        <end position="23"/>
    </location>
</feature>
<keyword evidence="1" id="KW-0723">Serine/threonine-protein kinase</keyword>
<dbReference type="Proteomes" id="UP001386955">
    <property type="component" value="Unassembled WGS sequence"/>
</dbReference>
<evidence type="ECO:0000313" key="9">
    <source>
        <dbReference type="EMBL" id="KAK7401326.1"/>
    </source>
</evidence>
<keyword evidence="4" id="KW-0418">Kinase</keyword>
<keyword evidence="10" id="KW-1185">Reference proteome</keyword>
<evidence type="ECO:0000256" key="3">
    <source>
        <dbReference type="ARBA" id="ARBA00022741"/>
    </source>
</evidence>
<dbReference type="Pfam" id="PF11883">
    <property type="entry name" value="DUF3403"/>
    <property type="match status" value="1"/>
</dbReference>
<dbReference type="AlphaFoldDB" id="A0AAN9SPD0"/>
<dbReference type="InterPro" id="IPR011009">
    <property type="entry name" value="Kinase-like_dom_sf"/>
</dbReference>
<dbReference type="SUPFAM" id="SSF56112">
    <property type="entry name" value="Protein kinase-like (PK-like)"/>
    <property type="match status" value="1"/>
</dbReference>
<keyword evidence="6" id="KW-0732">Signal</keyword>
<keyword evidence="2" id="KW-0808">Transferase</keyword>
<evidence type="ECO:0000256" key="2">
    <source>
        <dbReference type="ARBA" id="ARBA00022679"/>
    </source>
</evidence>
<organism evidence="9 10">
    <name type="scientific">Psophocarpus tetragonolobus</name>
    <name type="common">Winged bean</name>
    <name type="synonym">Dolichos tetragonolobus</name>
    <dbReference type="NCBI Taxonomy" id="3891"/>
    <lineage>
        <taxon>Eukaryota</taxon>
        <taxon>Viridiplantae</taxon>
        <taxon>Streptophyta</taxon>
        <taxon>Embryophyta</taxon>
        <taxon>Tracheophyta</taxon>
        <taxon>Spermatophyta</taxon>
        <taxon>Magnoliopsida</taxon>
        <taxon>eudicotyledons</taxon>
        <taxon>Gunneridae</taxon>
        <taxon>Pentapetalae</taxon>
        <taxon>rosids</taxon>
        <taxon>fabids</taxon>
        <taxon>Fabales</taxon>
        <taxon>Fabaceae</taxon>
        <taxon>Papilionoideae</taxon>
        <taxon>50 kb inversion clade</taxon>
        <taxon>NPAAA clade</taxon>
        <taxon>indigoferoid/millettioid clade</taxon>
        <taxon>Phaseoleae</taxon>
        <taxon>Psophocarpus</taxon>
    </lineage>
</organism>
<reference evidence="9 10" key="1">
    <citation type="submission" date="2024-01" db="EMBL/GenBank/DDBJ databases">
        <title>The genomes of 5 underutilized Papilionoideae crops provide insights into root nodulation and disease resistanc.</title>
        <authorList>
            <person name="Jiang F."/>
        </authorList>
    </citation>
    <scope>NUCLEOTIDE SEQUENCE [LARGE SCALE GENOMIC DNA]</scope>
    <source>
        <strain evidence="9">DUOXIRENSHENG_FW03</strain>
        <tissue evidence="9">Leaves</tissue>
    </source>
</reference>
<name>A0AAN9SPD0_PSOTE</name>